<evidence type="ECO:0000313" key="4">
    <source>
        <dbReference type="Proteomes" id="UP000567293"/>
    </source>
</evidence>
<keyword evidence="4" id="KW-1185">Reference proteome</keyword>
<reference evidence="3" key="1">
    <citation type="submission" date="2020-06" db="EMBL/GenBank/DDBJ databases">
        <title>Legume-microbial interactions unlock mineral nutrients during tropical forest succession.</title>
        <authorList>
            <person name="Epihov D.Z."/>
        </authorList>
    </citation>
    <scope>NUCLEOTIDE SEQUENCE [LARGE SCALE GENOMIC DNA]</scope>
    <source>
        <strain evidence="3">Pan2503</strain>
    </source>
</reference>
<evidence type="ECO:0000259" key="2">
    <source>
        <dbReference type="Pfam" id="PF12867"/>
    </source>
</evidence>
<feature type="domain" description="DinB-like" evidence="2">
    <location>
        <begin position="12"/>
        <end position="149"/>
    </location>
</feature>
<dbReference type="Gene3D" id="1.20.120.450">
    <property type="entry name" value="dinb family like domain"/>
    <property type="match status" value="1"/>
</dbReference>
<evidence type="ECO:0000256" key="1">
    <source>
        <dbReference type="PIRSR" id="PIRSR607837-1"/>
    </source>
</evidence>
<dbReference type="SUPFAM" id="SSF109854">
    <property type="entry name" value="DinB/YfiT-like putative metalloenzymes"/>
    <property type="match status" value="1"/>
</dbReference>
<feature type="binding site" evidence="1">
    <location>
        <position position="49"/>
    </location>
    <ligand>
        <name>a divalent metal cation</name>
        <dbReference type="ChEBI" id="CHEBI:60240"/>
    </ligand>
</feature>
<organism evidence="3 4">
    <name type="scientific">Candidatus Acidiferrum panamense</name>
    <dbReference type="NCBI Taxonomy" id="2741543"/>
    <lineage>
        <taxon>Bacteria</taxon>
        <taxon>Pseudomonadati</taxon>
        <taxon>Acidobacteriota</taxon>
        <taxon>Terriglobia</taxon>
        <taxon>Candidatus Acidiferrales</taxon>
        <taxon>Candidatus Acidiferrum</taxon>
    </lineage>
</organism>
<sequence length="183" mass="20842">MSIYGGKQLANAFRTVRKNTIQVAQDIPEDKYSFAFAPEVRTVARMLTHVAISTRIWEEVDKKRVTTLVGFDFLGMMDKFNAEEAKPRTKAEILELLRKEGEQFAAWLETLTPESLAENVTEPDGKTTKTRFERLLSAKEHEMHHRAQLMLIERQLGIVPHLTRQFQEVVKQMRAAKAGGSAA</sequence>
<feature type="binding site" evidence="1">
    <location>
        <position position="145"/>
    </location>
    <ligand>
        <name>a divalent metal cation</name>
        <dbReference type="ChEBI" id="CHEBI:60240"/>
    </ligand>
</feature>
<keyword evidence="1" id="KW-0479">Metal-binding</keyword>
<feature type="binding site" evidence="1">
    <location>
        <position position="141"/>
    </location>
    <ligand>
        <name>a divalent metal cation</name>
        <dbReference type="ChEBI" id="CHEBI:60240"/>
    </ligand>
</feature>
<dbReference type="AlphaFoldDB" id="A0A7V8NVR9"/>
<dbReference type="Pfam" id="PF12867">
    <property type="entry name" value="DinB_2"/>
    <property type="match status" value="1"/>
</dbReference>
<dbReference type="Proteomes" id="UP000567293">
    <property type="component" value="Unassembled WGS sequence"/>
</dbReference>
<evidence type="ECO:0000313" key="3">
    <source>
        <dbReference type="EMBL" id="MBA0088415.1"/>
    </source>
</evidence>
<protein>
    <submittedName>
        <fullName evidence="3">DinB family protein</fullName>
    </submittedName>
</protein>
<dbReference type="GO" id="GO:0046872">
    <property type="term" value="F:metal ion binding"/>
    <property type="evidence" value="ECO:0007669"/>
    <property type="project" value="UniProtKB-KW"/>
</dbReference>
<accession>A0A7V8NVR9</accession>
<dbReference type="InterPro" id="IPR034660">
    <property type="entry name" value="DinB/YfiT-like"/>
</dbReference>
<comment type="caution">
    <text evidence="3">The sequence shown here is derived from an EMBL/GenBank/DDBJ whole genome shotgun (WGS) entry which is preliminary data.</text>
</comment>
<dbReference type="InterPro" id="IPR024775">
    <property type="entry name" value="DinB-like"/>
</dbReference>
<gene>
    <name evidence="3" type="ORF">HRJ53_25800</name>
</gene>
<dbReference type="EMBL" id="JACDQQ010002487">
    <property type="protein sequence ID" value="MBA0088415.1"/>
    <property type="molecule type" value="Genomic_DNA"/>
</dbReference>
<proteinExistence type="predicted"/>
<name>A0A7V8NVR9_9BACT</name>